<sequence>FPKQRPSSCLSSSSVIVKMWVLLEGSPRARKLNVDISIAYDLDDFVYILQEEYEELRAVRLQNIVILNNNTQLPPDTDFQTLTKTATAKNSLVVRYPLSDVCIKVTLVYGQRRTKREISHTSGSFILLKALTREIFTELEGEEIYFVNNGMDIWDKKYSDWNIKDVFKDILGRPDYESLGDMPRFNLDELPPLRHPFSQEEVNKFFGELKGHLKNIQKELDNESSARYIIDTFLSAAVSHIQDFVNGSVRLAKLEDMKQGMAQNIVQVHSAMERLLNSGQAEPAMYGIVTTGKLWRFIRWTGSLDEPVVHISEEYTCNLTGNLENEKEMVKYIALIIQAQVTAFCDHDNKKNFHPSKLLCTGQGNDK</sequence>
<keyword evidence="2" id="KW-1185">Reference proteome</keyword>
<dbReference type="EMBL" id="CAJVPQ010002637">
    <property type="protein sequence ID" value="CAG8603700.1"/>
    <property type="molecule type" value="Genomic_DNA"/>
</dbReference>
<dbReference type="Proteomes" id="UP000789570">
    <property type="component" value="Unassembled WGS sequence"/>
</dbReference>
<proteinExistence type="predicted"/>
<evidence type="ECO:0000313" key="2">
    <source>
        <dbReference type="Proteomes" id="UP000789570"/>
    </source>
</evidence>
<organism evidence="1 2">
    <name type="scientific">Funneliformis caledonium</name>
    <dbReference type="NCBI Taxonomy" id="1117310"/>
    <lineage>
        <taxon>Eukaryota</taxon>
        <taxon>Fungi</taxon>
        <taxon>Fungi incertae sedis</taxon>
        <taxon>Mucoromycota</taxon>
        <taxon>Glomeromycotina</taxon>
        <taxon>Glomeromycetes</taxon>
        <taxon>Glomerales</taxon>
        <taxon>Glomeraceae</taxon>
        <taxon>Funneliformis</taxon>
    </lineage>
</organism>
<comment type="caution">
    <text evidence="1">The sequence shown here is derived from an EMBL/GenBank/DDBJ whole genome shotgun (WGS) entry which is preliminary data.</text>
</comment>
<reference evidence="1" key="1">
    <citation type="submission" date="2021-06" db="EMBL/GenBank/DDBJ databases">
        <authorList>
            <person name="Kallberg Y."/>
            <person name="Tangrot J."/>
            <person name="Rosling A."/>
        </authorList>
    </citation>
    <scope>NUCLEOTIDE SEQUENCE</scope>
    <source>
        <strain evidence="1">UK204</strain>
    </source>
</reference>
<protein>
    <submittedName>
        <fullName evidence="1">872_t:CDS:1</fullName>
    </submittedName>
</protein>
<feature type="non-terminal residue" evidence="1">
    <location>
        <position position="367"/>
    </location>
</feature>
<dbReference type="AlphaFoldDB" id="A0A9N9CJ71"/>
<gene>
    <name evidence="1" type="ORF">FCALED_LOCUS8715</name>
</gene>
<name>A0A9N9CJ71_9GLOM</name>
<evidence type="ECO:0000313" key="1">
    <source>
        <dbReference type="EMBL" id="CAG8603700.1"/>
    </source>
</evidence>
<dbReference type="OrthoDB" id="2382295at2759"/>
<accession>A0A9N9CJ71</accession>